<keyword evidence="3" id="KW-1185">Reference proteome</keyword>
<protein>
    <submittedName>
        <fullName evidence="2">Peptidase C14 caspase catalytic subunit p20</fullName>
    </submittedName>
</protein>
<dbReference type="AlphaFoldDB" id="D0LSB9"/>
<dbReference type="Gene3D" id="3.40.50.1460">
    <property type="match status" value="1"/>
</dbReference>
<evidence type="ECO:0000313" key="3">
    <source>
        <dbReference type="Proteomes" id="UP000001880"/>
    </source>
</evidence>
<dbReference type="GO" id="GO:0004197">
    <property type="term" value="F:cysteine-type endopeptidase activity"/>
    <property type="evidence" value="ECO:0007669"/>
    <property type="project" value="InterPro"/>
</dbReference>
<gene>
    <name evidence="2" type="ordered locus">Hoch_3116</name>
</gene>
<dbReference type="KEGG" id="hoh:Hoch_3116"/>
<dbReference type="Pfam" id="PF00656">
    <property type="entry name" value="Peptidase_C14"/>
    <property type="match status" value="1"/>
</dbReference>
<dbReference type="InterPro" id="IPR011600">
    <property type="entry name" value="Pept_C14_caspase"/>
</dbReference>
<dbReference type="SUPFAM" id="SSF52129">
    <property type="entry name" value="Caspase-like"/>
    <property type="match status" value="1"/>
</dbReference>
<dbReference type="Proteomes" id="UP000001880">
    <property type="component" value="Chromosome"/>
</dbReference>
<dbReference type="InterPro" id="IPR029030">
    <property type="entry name" value="Caspase-like_dom_sf"/>
</dbReference>
<dbReference type="STRING" id="502025.Hoch_3116"/>
<dbReference type="HOGENOM" id="CLU_038933_0_0_7"/>
<dbReference type="GO" id="GO:0006508">
    <property type="term" value="P:proteolysis"/>
    <property type="evidence" value="ECO:0007669"/>
    <property type="project" value="InterPro"/>
</dbReference>
<accession>D0LSB9</accession>
<evidence type="ECO:0000259" key="1">
    <source>
        <dbReference type="Pfam" id="PF00656"/>
    </source>
</evidence>
<reference evidence="2 3" key="1">
    <citation type="journal article" date="2010" name="Stand. Genomic Sci.">
        <title>Complete genome sequence of Haliangium ochraceum type strain (SMP-2).</title>
        <authorList>
            <consortium name="US DOE Joint Genome Institute (JGI-PGF)"/>
            <person name="Ivanova N."/>
            <person name="Daum C."/>
            <person name="Lang E."/>
            <person name="Abt B."/>
            <person name="Kopitz M."/>
            <person name="Saunders E."/>
            <person name="Lapidus A."/>
            <person name="Lucas S."/>
            <person name="Glavina Del Rio T."/>
            <person name="Nolan M."/>
            <person name="Tice H."/>
            <person name="Copeland A."/>
            <person name="Cheng J.F."/>
            <person name="Chen F."/>
            <person name="Bruce D."/>
            <person name="Goodwin L."/>
            <person name="Pitluck S."/>
            <person name="Mavromatis K."/>
            <person name="Pati A."/>
            <person name="Mikhailova N."/>
            <person name="Chen A."/>
            <person name="Palaniappan K."/>
            <person name="Land M."/>
            <person name="Hauser L."/>
            <person name="Chang Y.J."/>
            <person name="Jeffries C.D."/>
            <person name="Detter J.C."/>
            <person name="Brettin T."/>
            <person name="Rohde M."/>
            <person name="Goker M."/>
            <person name="Bristow J."/>
            <person name="Markowitz V."/>
            <person name="Eisen J.A."/>
            <person name="Hugenholtz P."/>
            <person name="Kyrpides N.C."/>
            <person name="Klenk H.P."/>
        </authorList>
    </citation>
    <scope>NUCLEOTIDE SEQUENCE [LARGE SCALE GENOMIC DNA]</scope>
    <source>
        <strain evidence="3">DSM 14365 / CIP 107738 / JCM 11303 / AJ 13395 / SMP-2</strain>
    </source>
</reference>
<evidence type="ECO:0000313" key="2">
    <source>
        <dbReference type="EMBL" id="ACY15618.1"/>
    </source>
</evidence>
<dbReference type="eggNOG" id="COG4249">
    <property type="taxonomic scope" value="Bacteria"/>
</dbReference>
<dbReference type="RefSeq" id="WP_012828218.1">
    <property type="nucleotide sequence ID" value="NC_013440.1"/>
</dbReference>
<dbReference type="OrthoDB" id="9804257at2"/>
<dbReference type="EMBL" id="CP001804">
    <property type="protein sequence ID" value="ACY15618.1"/>
    <property type="molecule type" value="Genomic_DNA"/>
</dbReference>
<organism evidence="2 3">
    <name type="scientific">Haliangium ochraceum (strain DSM 14365 / JCM 11303 / SMP-2)</name>
    <dbReference type="NCBI Taxonomy" id="502025"/>
    <lineage>
        <taxon>Bacteria</taxon>
        <taxon>Pseudomonadati</taxon>
        <taxon>Myxococcota</taxon>
        <taxon>Polyangia</taxon>
        <taxon>Haliangiales</taxon>
        <taxon>Kofleriaceae</taxon>
        <taxon>Haliangium</taxon>
    </lineage>
</organism>
<sequence length="557" mass="60242">MNANDQPNACTRSPQRHALQRHALLVAIVGAALLWPAQALAQVQRFAVIIGNNLGGPEDVTLRYAEDDATKVYEVLEHLGGFRPEDMLLLRGRSADEVRDALISLNERIRRRSSRGRGDAMLLVYYSGHADARALHLGDDELSLRQVEQLVTGSAAAFRVLVLDACRSGALTRVKGGRRGPPVAITLEDELAGEGTVFLTASAADEDAQESDAIRGSFFTHYLVSGLIGAADQNRDGRVVLEEAYRYAYEHTLRASSRTLAGTQHPTFRYDMRGQGLVVLTEVVPQRQRALVHLPAGRSYLLLRNGADGPVAAEVGARDKVRRISLAAGRYFVRARARSYLLEGEVELRGGAELHVSDGGLERIAYARFVRKGLAEVHSVHGPQAGLRSRSGVFAGDACMGPYLGYAWETEYLDISPRLGLCRALGERAAQFDEDASVRAGEFDAGVRLAHTWDFGRAALSVGVTPGLALISDAAEVEGGFFSRYRTAAVLGTSVGIATELSGPFYAGAEIGAHTYVQRKRTLIYESGVLFPVVVGARDEFDADLVLGLSAGIGMRW</sequence>
<feature type="domain" description="Peptidase C14 caspase" evidence="1">
    <location>
        <begin position="45"/>
        <end position="268"/>
    </location>
</feature>
<proteinExistence type="predicted"/>
<name>D0LSB9_HALO1</name>